<comment type="subcellular location">
    <subcellularLocation>
        <location evidence="1">Cell membrane</location>
        <topology evidence="1">Multi-pass membrane protein</topology>
    </subcellularLocation>
</comment>
<evidence type="ECO:0000256" key="7">
    <source>
        <dbReference type="SAM" id="Phobius"/>
    </source>
</evidence>
<dbReference type="Pfam" id="PF06750">
    <property type="entry name" value="A24_N_bact"/>
    <property type="match status" value="1"/>
</dbReference>
<keyword evidence="11" id="KW-1185">Reference proteome</keyword>
<name>A0A923LAE4_9FIRM</name>
<dbReference type="Pfam" id="PF01478">
    <property type="entry name" value="Peptidase_A24"/>
    <property type="match status" value="1"/>
</dbReference>
<dbReference type="GO" id="GO:0006465">
    <property type="term" value="P:signal peptide processing"/>
    <property type="evidence" value="ECO:0007669"/>
    <property type="project" value="TreeGrafter"/>
</dbReference>
<comment type="caution">
    <text evidence="10">The sequence shown here is derived from an EMBL/GenBank/DDBJ whole genome shotgun (WGS) entry which is preliminary data.</text>
</comment>
<proteinExistence type="inferred from homology"/>
<dbReference type="GO" id="GO:0004190">
    <property type="term" value="F:aspartic-type endopeptidase activity"/>
    <property type="evidence" value="ECO:0007669"/>
    <property type="project" value="InterPro"/>
</dbReference>
<feature type="transmembrane region" description="Helical" evidence="7">
    <location>
        <begin position="161"/>
        <end position="182"/>
    </location>
</feature>
<dbReference type="Proteomes" id="UP000649345">
    <property type="component" value="Unassembled WGS sequence"/>
</dbReference>
<keyword evidence="4 7" id="KW-0812">Transmembrane</keyword>
<keyword evidence="6 7" id="KW-0472">Membrane</keyword>
<evidence type="ECO:0000256" key="6">
    <source>
        <dbReference type="ARBA" id="ARBA00023136"/>
    </source>
</evidence>
<evidence type="ECO:0000256" key="1">
    <source>
        <dbReference type="ARBA" id="ARBA00004651"/>
    </source>
</evidence>
<dbReference type="GO" id="GO:0005886">
    <property type="term" value="C:plasma membrane"/>
    <property type="evidence" value="ECO:0007669"/>
    <property type="project" value="UniProtKB-SubCell"/>
</dbReference>
<evidence type="ECO:0000256" key="2">
    <source>
        <dbReference type="ARBA" id="ARBA00005801"/>
    </source>
</evidence>
<sequence length="260" mass="27686">MLGILEGILWLIRFLFGACIFSFLCVVADRMPRKESIVKGRSHCTACGHVLTPAELIPCVSYLCLRGRCRACGAGIPVREFLCETVGGAAFVLCAVHYGFGVTGLISLEGAVVFCYLGILLAVALIDWETQMIYNRFHILILLLAVVQCMLVPEHGLPDRLLGAVIVSVPMLALTLLVPGAFGGGDIKLMVVTGLFLGTAPTVVAMFLSLVAGGGFAAGMLLAKKMEKTDQFAFGPFLAFGLAVAALWGDQIAGWYLSLL</sequence>
<organism evidence="10 11">
    <name type="scientific">Anaerosacchariphilus hominis</name>
    <dbReference type="NCBI Taxonomy" id="2763017"/>
    <lineage>
        <taxon>Bacteria</taxon>
        <taxon>Bacillati</taxon>
        <taxon>Bacillota</taxon>
        <taxon>Clostridia</taxon>
        <taxon>Lachnospirales</taxon>
        <taxon>Lachnospiraceae</taxon>
        <taxon>Anaerosacchariphilus</taxon>
    </lineage>
</organism>
<evidence type="ECO:0000259" key="8">
    <source>
        <dbReference type="Pfam" id="PF01478"/>
    </source>
</evidence>
<accession>A0A923LAE4</accession>
<feature type="domain" description="Prepilin peptidase A24 N-terminal" evidence="9">
    <location>
        <begin position="15"/>
        <end position="98"/>
    </location>
</feature>
<protein>
    <submittedName>
        <fullName evidence="10">Prepilin peptidase</fullName>
    </submittedName>
</protein>
<keyword evidence="3" id="KW-1003">Cell membrane</keyword>
<dbReference type="InterPro" id="IPR010627">
    <property type="entry name" value="Prepilin_pept_A24_N"/>
</dbReference>
<reference evidence="10" key="1">
    <citation type="submission" date="2020-08" db="EMBL/GenBank/DDBJ databases">
        <title>Genome public.</title>
        <authorList>
            <person name="Liu C."/>
            <person name="Sun Q."/>
        </authorList>
    </citation>
    <scope>NUCLEOTIDE SEQUENCE</scope>
    <source>
        <strain evidence="10">NSJ-68</strain>
    </source>
</reference>
<dbReference type="Gene3D" id="1.20.120.1220">
    <property type="match status" value="1"/>
</dbReference>
<feature type="transmembrane region" description="Helical" evidence="7">
    <location>
        <begin position="202"/>
        <end position="222"/>
    </location>
</feature>
<dbReference type="AlphaFoldDB" id="A0A923LAE4"/>
<dbReference type="PANTHER" id="PTHR30487">
    <property type="entry name" value="TYPE 4 PREPILIN-LIKE PROTEINS LEADER PEPTIDE-PROCESSING ENZYME"/>
    <property type="match status" value="1"/>
</dbReference>
<feature type="transmembrane region" description="Helical" evidence="7">
    <location>
        <begin position="105"/>
        <end position="126"/>
    </location>
</feature>
<dbReference type="RefSeq" id="WP_186872696.1">
    <property type="nucleotide sequence ID" value="NZ_JACOOR010000001.1"/>
</dbReference>
<dbReference type="EMBL" id="JACOOR010000001">
    <property type="protein sequence ID" value="MBC5658610.1"/>
    <property type="molecule type" value="Genomic_DNA"/>
</dbReference>
<gene>
    <name evidence="10" type="ORF">H8S44_02260</name>
</gene>
<feature type="transmembrane region" description="Helical" evidence="7">
    <location>
        <begin position="234"/>
        <end position="257"/>
    </location>
</feature>
<feature type="transmembrane region" description="Helical" evidence="7">
    <location>
        <begin position="7"/>
        <end position="27"/>
    </location>
</feature>
<evidence type="ECO:0000256" key="4">
    <source>
        <dbReference type="ARBA" id="ARBA00022692"/>
    </source>
</evidence>
<comment type="similarity">
    <text evidence="2">Belongs to the peptidase A24 family.</text>
</comment>
<feature type="domain" description="Prepilin type IV endopeptidase peptidase" evidence="8">
    <location>
        <begin position="116"/>
        <end position="217"/>
    </location>
</feature>
<keyword evidence="5 7" id="KW-1133">Transmembrane helix</keyword>
<dbReference type="InterPro" id="IPR000045">
    <property type="entry name" value="Prepilin_IV_endopep_pep"/>
</dbReference>
<dbReference type="InterPro" id="IPR050882">
    <property type="entry name" value="Prepilin_peptidase/N-MTase"/>
</dbReference>
<dbReference type="PANTHER" id="PTHR30487:SF0">
    <property type="entry name" value="PREPILIN LEADER PEPTIDASE_N-METHYLTRANSFERASE-RELATED"/>
    <property type="match status" value="1"/>
</dbReference>
<evidence type="ECO:0000313" key="11">
    <source>
        <dbReference type="Proteomes" id="UP000649345"/>
    </source>
</evidence>
<evidence type="ECO:0000256" key="3">
    <source>
        <dbReference type="ARBA" id="ARBA00022475"/>
    </source>
</evidence>
<evidence type="ECO:0000313" key="10">
    <source>
        <dbReference type="EMBL" id="MBC5658610.1"/>
    </source>
</evidence>
<evidence type="ECO:0000256" key="5">
    <source>
        <dbReference type="ARBA" id="ARBA00022989"/>
    </source>
</evidence>
<evidence type="ECO:0000259" key="9">
    <source>
        <dbReference type="Pfam" id="PF06750"/>
    </source>
</evidence>
<feature type="transmembrane region" description="Helical" evidence="7">
    <location>
        <begin position="132"/>
        <end position="152"/>
    </location>
</feature>